<evidence type="ECO:0000256" key="2">
    <source>
        <dbReference type="ARBA" id="ARBA00022723"/>
    </source>
</evidence>
<keyword evidence="5" id="KW-0411">Iron-sulfur</keyword>
<keyword evidence="8" id="KW-0255">Endonuclease</keyword>
<evidence type="ECO:0000313" key="8">
    <source>
        <dbReference type="EMBL" id="HEV09074.1"/>
    </source>
</evidence>
<keyword evidence="1" id="KW-0004">4Fe-4S</keyword>
<accession>A0A831YDH0</accession>
<dbReference type="Gene3D" id="1.10.340.30">
    <property type="entry name" value="Hypothetical protein, domain 2"/>
    <property type="match status" value="1"/>
</dbReference>
<dbReference type="AlphaFoldDB" id="A0A831YDH0"/>
<dbReference type="Pfam" id="PF00633">
    <property type="entry name" value="HHH"/>
    <property type="match status" value="1"/>
</dbReference>
<dbReference type="PANTHER" id="PTHR10359">
    <property type="entry name" value="A/G-SPECIFIC ADENINE GLYCOSYLASE/ENDONUCLEASE III"/>
    <property type="match status" value="1"/>
</dbReference>
<evidence type="ECO:0000259" key="7">
    <source>
        <dbReference type="SMART" id="SM00478"/>
    </source>
</evidence>
<dbReference type="GO" id="GO:0004519">
    <property type="term" value="F:endonuclease activity"/>
    <property type="evidence" value="ECO:0007669"/>
    <property type="project" value="UniProtKB-KW"/>
</dbReference>
<name>A0A831YDH0_9AQUI</name>
<dbReference type="EMBL" id="DSFC01000088">
    <property type="protein sequence ID" value="HEV09074.1"/>
    <property type="molecule type" value="Genomic_DNA"/>
</dbReference>
<comment type="caution">
    <text evidence="8">The sequence shown here is derived from an EMBL/GenBank/DDBJ whole genome shotgun (WGS) entry which is preliminary data.</text>
</comment>
<dbReference type="SUPFAM" id="SSF48150">
    <property type="entry name" value="DNA-glycosylase"/>
    <property type="match status" value="1"/>
</dbReference>
<dbReference type="InterPro" id="IPR000445">
    <property type="entry name" value="HhH_motif"/>
</dbReference>
<keyword evidence="4" id="KW-0408">Iron</keyword>
<dbReference type="GO" id="GO:0006284">
    <property type="term" value="P:base-excision repair"/>
    <property type="evidence" value="ECO:0007669"/>
    <property type="project" value="InterPro"/>
</dbReference>
<dbReference type="SMART" id="SM00478">
    <property type="entry name" value="ENDO3c"/>
    <property type="match status" value="1"/>
</dbReference>
<dbReference type="GO" id="GO:0019104">
    <property type="term" value="F:DNA N-glycosylase activity"/>
    <property type="evidence" value="ECO:0007669"/>
    <property type="project" value="UniProtKB-ARBA"/>
</dbReference>
<gene>
    <name evidence="8" type="ORF">ENO34_01590</name>
</gene>
<keyword evidence="8" id="KW-0378">Hydrolase</keyword>
<feature type="non-terminal residue" evidence="8">
    <location>
        <position position="175"/>
    </location>
</feature>
<evidence type="ECO:0000256" key="1">
    <source>
        <dbReference type="ARBA" id="ARBA00022485"/>
    </source>
</evidence>
<sequence>MNVLKVYKKLLDIYGFQKWWPVHENQDKVVEIVVGAVLTQNTSWKNVEKSLENLISYGCLSFECIKNIDIEILKKLIKPSGFYNQKAKTLKLLANLFLEKKEITRQELLAVKGVGPETADSILLYAFDKPFFVVDKYTKRLFYRLGFTPENISYEELQRFITDNIPKDVEIYKEF</sequence>
<evidence type="ECO:0000256" key="3">
    <source>
        <dbReference type="ARBA" id="ARBA00022763"/>
    </source>
</evidence>
<keyword evidence="2" id="KW-0479">Metal-binding</keyword>
<dbReference type="GO" id="GO:0003677">
    <property type="term" value="F:DNA binding"/>
    <property type="evidence" value="ECO:0007669"/>
    <property type="project" value="InterPro"/>
</dbReference>
<reference evidence="8" key="1">
    <citation type="journal article" date="2020" name="mSystems">
        <title>Genome- and Community-Level Interaction Insights into Carbon Utilization and Element Cycling Functions of Hydrothermarchaeota in Hydrothermal Sediment.</title>
        <authorList>
            <person name="Zhou Z."/>
            <person name="Liu Y."/>
            <person name="Xu W."/>
            <person name="Pan J."/>
            <person name="Luo Z.H."/>
            <person name="Li M."/>
        </authorList>
    </citation>
    <scope>NUCLEOTIDE SEQUENCE [LARGE SCALE GENOMIC DNA]</scope>
    <source>
        <strain evidence="8">SpSt-1257</strain>
    </source>
</reference>
<dbReference type="PANTHER" id="PTHR10359:SF19">
    <property type="entry name" value="DNA REPAIR GLYCOSYLASE MJ1434-RELATED"/>
    <property type="match status" value="1"/>
</dbReference>
<proteinExistence type="predicted"/>
<dbReference type="Proteomes" id="UP000885621">
    <property type="component" value="Unassembled WGS sequence"/>
</dbReference>
<dbReference type="InterPro" id="IPR011257">
    <property type="entry name" value="DNA_glycosylase"/>
</dbReference>
<keyword evidence="8" id="KW-0540">Nuclease</keyword>
<dbReference type="GO" id="GO:0051539">
    <property type="term" value="F:4 iron, 4 sulfur cluster binding"/>
    <property type="evidence" value="ECO:0007669"/>
    <property type="project" value="UniProtKB-KW"/>
</dbReference>
<keyword evidence="3" id="KW-0227">DNA damage</keyword>
<dbReference type="CDD" id="cd00056">
    <property type="entry name" value="ENDO3c"/>
    <property type="match status" value="1"/>
</dbReference>
<dbReference type="PIRSF" id="PIRSF001435">
    <property type="entry name" value="Nth"/>
    <property type="match status" value="1"/>
</dbReference>
<dbReference type="InterPro" id="IPR003265">
    <property type="entry name" value="HhH-GPD_domain"/>
</dbReference>
<keyword evidence="6" id="KW-0234">DNA repair</keyword>
<evidence type="ECO:0000256" key="6">
    <source>
        <dbReference type="ARBA" id="ARBA00023204"/>
    </source>
</evidence>
<dbReference type="GO" id="GO:0046872">
    <property type="term" value="F:metal ion binding"/>
    <property type="evidence" value="ECO:0007669"/>
    <property type="project" value="UniProtKB-KW"/>
</dbReference>
<organism evidence="8">
    <name type="scientific">Sulfurihydrogenibium azorense</name>
    <dbReference type="NCBI Taxonomy" id="309806"/>
    <lineage>
        <taxon>Bacteria</taxon>
        <taxon>Pseudomonadati</taxon>
        <taxon>Aquificota</taxon>
        <taxon>Aquificia</taxon>
        <taxon>Aquificales</taxon>
        <taxon>Hydrogenothermaceae</taxon>
        <taxon>Sulfurihydrogenibium</taxon>
    </lineage>
</organism>
<dbReference type="Pfam" id="PF00730">
    <property type="entry name" value="HhH-GPD"/>
    <property type="match status" value="1"/>
</dbReference>
<feature type="domain" description="HhH-GPD" evidence="7">
    <location>
        <begin position="38"/>
        <end position="175"/>
    </location>
</feature>
<protein>
    <submittedName>
        <fullName evidence="8">Endonuclease</fullName>
    </submittedName>
</protein>
<evidence type="ECO:0000256" key="4">
    <source>
        <dbReference type="ARBA" id="ARBA00023004"/>
    </source>
</evidence>
<evidence type="ECO:0000256" key="5">
    <source>
        <dbReference type="ARBA" id="ARBA00023014"/>
    </source>
</evidence>